<reference evidence="8 9" key="1">
    <citation type="submission" date="2019-01" db="EMBL/GenBank/DDBJ databases">
        <title>Lujinxingia litoralis gen. nov., sp. nov. and Lujinxingia sediminis gen. nov., sp. nov., new members in the order Bradymonadales, isolated from coastal sediment.</title>
        <authorList>
            <person name="Li C.-M."/>
        </authorList>
    </citation>
    <scope>NUCLEOTIDE SEQUENCE [LARGE SCALE GENOMIC DNA]</scope>
    <source>
        <strain evidence="8 9">SEH01</strain>
    </source>
</reference>
<protein>
    <recommendedName>
        <fullName evidence="7">Cytosine-specific methyltransferase</fullName>
        <ecNumber evidence="7">2.1.1.37</ecNumber>
    </recommendedName>
</protein>
<organism evidence="8 9">
    <name type="scientific">Lujinxingia sediminis</name>
    <dbReference type="NCBI Taxonomy" id="2480984"/>
    <lineage>
        <taxon>Bacteria</taxon>
        <taxon>Deltaproteobacteria</taxon>
        <taxon>Bradymonadales</taxon>
        <taxon>Lujinxingiaceae</taxon>
        <taxon>Lujinxingia</taxon>
    </lineage>
</organism>
<dbReference type="Gene3D" id="3.40.50.150">
    <property type="entry name" value="Vaccinia Virus protein VP39"/>
    <property type="match status" value="1"/>
</dbReference>
<dbReference type="InterPro" id="IPR050390">
    <property type="entry name" value="C5-Methyltransferase"/>
</dbReference>
<evidence type="ECO:0000256" key="1">
    <source>
        <dbReference type="ARBA" id="ARBA00022603"/>
    </source>
</evidence>
<evidence type="ECO:0000256" key="5">
    <source>
        <dbReference type="PROSITE-ProRule" id="PRU01016"/>
    </source>
</evidence>
<dbReference type="EC" id="2.1.1.37" evidence="7"/>
<dbReference type="PRINTS" id="PR00105">
    <property type="entry name" value="C5METTRFRASE"/>
</dbReference>
<evidence type="ECO:0000313" key="8">
    <source>
        <dbReference type="EMBL" id="RVU47040.1"/>
    </source>
</evidence>
<sequence>METTLPEQISLLSETVETYRVVDVFSGCGGMTLGFVKPTSTREEIHGRFEPVWAVDYDANAIDSYRANFDADGAHSVCADVRELFEAGVDVPAADVVIGGPPCQGFSLLNKKKAGDERRELWWYFMEAVRLSGARVVVMENVRQLISSPEFQQILERLRELGFAHVTAHVLTAADYGAPQLRHRTILMASRVGPISLPRPSHLNPSVLKNVSAQRREELGLRPWRTVKDAIGDLPEPEGDVVKRRGVHDLHVNRNPTAKSMERYKAVPPGGNRFDLLANRPDITPNCWKKKKSGGTDLFGRLWWDKPSVTVRTEFYKPEKGRYLHPVQHRPITLREGARLQSFPDDFVFCGKARNALSTQIGNAVPPLLAEAIANEVQRTLSGQTTKTYVDNTNALFQELLGEDVGKGYL</sequence>
<comment type="caution">
    <text evidence="8">The sequence shown here is derived from an EMBL/GenBank/DDBJ whole genome shotgun (WGS) entry which is preliminary data.</text>
</comment>
<dbReference type="InterPro" id="IPR018117">
    <property type="entry name" value="C5_DNA_meth_AS"/>
</dbReference>
<dbReference type="SUPFAM" id="SSF53335">
    <property type="entry name" value="S-adenosyl-L-methionine-dependent methyltransferases"/>
    <property type="match status" value="1"/>
</dbReference>
<dbReference type="PANTHER" id="PTHR10629">
    <property type="entry name" value="CYTOSINE-SPECIFIC METHYLTRANSFERASE"/>
    <property type="match status" value="1"/>
</dbReference>
<dbReference type="NCBIfam" id="TIGR00675">
    <property type="entry name" value="dcm"/>
    <property type="match status" value="1"/>
</dbReference>
<keyword evidence="1 5" id="KW-0489">Methyltransferase</keyword>
<dbReference type="Pfam" id="PF00145">
    <property type="entry name" value="DNA_methylase"/>
    <property type="match status" value="1"/>
</dbReference>
<name>A0ABY0CVF9_9DELT</name>
<dbReference type="PROSITE" id="PS00094">
    <property type="entry name" value="C5_MTASE_1"/>
    <property type="match status" value="1"/>
</dbReference>
<dbReference type="GO" id="GO:0032259">
    <property type="term" value="P:methylation"/>
    <property type="evidence" value="ECO:0007669"/>
    <property type="project" value="UniProtKB-KW"/>
</dbReference>
<evidence type="ECO:0000256" key="2">
    <source>
        <dbReference type="ARBA" id="ARBA00022679"/>
    </source>
</evidence>
<evidence type="ECO:0000313" key="9">
    <source>
        <dbReference type="Proteomes" id="UP000282926"/>
    </source>
</evidence>
<dbReference type="PROSITE" id="PS51679">
    <property type="entry name" value="SAM_MT_C5"/>
    <property type="match status" value="1"/>
</dbReference>
<dbReference type="PANTHER" id="PTHR10629:SF52">
    <property type="entry name" value="DNA (CYTOSINE-5)-METHYLTRANSFERASE 1"/>
    <property type="match status" value="1"/>
</dbReference>
<accession>A0ABY0CVF9</accession>
<dbReference type="InterPro" id="IPR029063">
    <property type="entry name" value="SAM-dependent_MTases_sf"/>
</dbReference>
<evidence type="ECO:0000256" key="7">
    <source>
        <dbReference type="RuleBase" id="RU000417"/>
    </source>
</evidence>
<keyword evidence="9" id="KW-1185">Reference proteome</keyword>
<keyword evidence="2 5" id="KW-0808">Transferase</keyword>
<proteinExistence type="inferred from homology"/>
<gene>
    <name evidence="8" type="ORF">EA187_06720</name>
</gene>
<dbReference type="GO" id="GO:0008168">
    <property type="term" value="F:methyltransferase activity"/>
    <property type="evidence" value="ECO:0007669"/>
    <property type="project" value="UniProtKB-KW"/>
</dbReference>
<feature type="active site" evidence="5">
    <location>
        <position position="103"/>
    </location>
</feature>
<comment type="similarity">
    <text evidence="5 6">Belongs to the class I-like SAM-binding methyltransferase superfamily. C5-methyltransferase family.</text>
</comment>
<dbReference type="InterPro" id="IPR001525">
    <property type="entry name" value="C5_MeTfrase"/>
</dbReference>
<dbReference type="Gene3D" id="3.90.120.10">
    <property type="entry name" value="DNA Methylase, subunit A, domain 2"/>
    <property type="match status" value="1"/>
</dbReference>
<evidence type="ECO:0000256" key="4">
    <source>
        <dbReference type="ARBA" id="ARBA00022747"/>
    </source>
</evidence>
<keyword evidence="3 5" id="KW-0949">S-adenosyl-L-methionine</keyword>
<evidence type="ECO:0000256" key="6">
    <source>
        <dbReference type="RuleBase" id="RU000416"/>
    </source>
</evidence>
<dbReference type="Proteomes" id="UP000282926">
    <property type="component" value="Unassembled WGS sequence"/>
</dbReference>
<keyword evidence="4" id="KW-0680">Restriction system</keyword>
<evidence type="ECO:0000256" key="3">
    <source>
        <dbReference type="ARBA" id="ARBA00022691"/>
    </source>
</evidence>
<comment type="catalytic activity">
    <reaction evidence="7">
        <text>a 2'-deoxycytidine in DNA + S-adenosyl-L-methionine = a 5-methyl-2'-deoxycytidine in DNA + S-adenosyl-L-homocysteine + H(+)</text>
        <dbReference type="Rhea" id="RHEA:13681"/>
        <dbReference type="Rhea" id="RHEA-COMP:11369"/>
        <dbReference type="Rhea" id="RHEA-COMP:11370"/>
        <dbReference type="ChEBI" id="CHEBI:15378"/>
        <dbReference type="ChEBI" id="CHEBI:57856"/>
        <dbReference type="ChEBI" id="CHEBI:59789"/>
        <dbReference type="ChEBI" id="CHEBI:85452"/>
        <dbReference type="ChEBI" id="CHEBI:85454"/>
        <dbReference type="EC" id="2.1.1.37"/>
    </reaction>
</comment>
<dbReference type="EMBL" id="SADD01000002">
    <property type="protein sequence ID" value="RVU47040.1"/>
    <property type="molecule type" value="Genomic_DNA"/>
</dbReference>